<organism evidence="1 2">
    <name type="scientific">Rhodopirellula islandica</name>
    <dbReference type="NCBI Taxonomy" id="595434"/>
    <lineage>
        <taxon>Bacteria</taxon>
        <taxon>Pseudomonadati</taxon>
        <taxon>Planctomycetota</taxon>
        <taxon>Planctomycetia</taxon>
        <taxon>Pirellulales</taxon>
        <taxon>Pirellulaceae</taxon>
        <taxon>Rhodopirellula</taxon>
    </lineage>
</organism>
<evidence type="ECO:0000313" key="1">
    <source>
        <dbReference type="EMBL" id="KLU07438.1"/>
    </source>
</evidence>
<reference evidence="1" key="1">
    <citation type="submission" date="2015-05" db="EMBL/GenBank/DDBJ databases">
        <title>Permanent draft genome of Rhodopirellula islandicus K833.</title>
        <authorList>
            <person name="Kizina J."/>
            <person name="Richter M."/>
            <person name="Glockner F.O."/>
            <person name="Harder J."/>
        </authorList>
    </citation>
    <scope>NUCLEOTIDE SEQUENCE [LARGE SCALE GENOMIC DNA]</scope>
    <source>
        <strain evidence="1">K833</strain>
    </source>
</reference>
<gene>
    <name evidence="1" type="ORF">RISK_000516</name>
</gene>
<dbReference type="EMBL" id="LECT01000006">
    <property type="protein sequence ID" value="KLU07438.1"/>
    <property type="molecule type" value="Genomic_DNA"/>
</dbReference>
<dbReference type="STRING" id="595434.RISK_000516"/>
<proteinExistence type="predicted"/>
<dbReference type="PATRIC" id="fig|595434.4.peg.500"/>
<dbReference type="Proteomes" id="UP000036367">
    <property type="component" value="Unassembled WGS sequence"/>
</dbReference>
<sequence length="38" mass="4631">MIFGKKLPEDRNQLQSCHSRRSGAKWLHEWRQRPIDLL</sequence>
<name>A0A0J1BLW0_RHOIS</name>
<evidence type="ECO:0000313" key="2">
    <source>
        <dbReference type="Proteomes" id="UP000036367"/>
    </source>
</evidence>
<keyword evidence="2" id="KW-1185">Reference proteome</keyword>
<comment type="caution">
    <text evidence="1">The sequence shown here is derived from an EMBL/GenBank/DDBJ whole genome shotgun (WGS) entry which is preliminary data.</text>
</comment>
<protein>
    <submittedName>
        <fullName evidence="1">Uncharacterized protein</fullName>
    </submittedName>
</protein>
<accession>A0A0J1BLW0</accession>
<dbReference type="AlphaFoldDB" id="A0A0J1BLW0"/>